<keyword evidence="2 6" id="KW-0819">tRNA processing</keyword>
<accession>A0A4V3FP01</accession>
<evidence type="ECO:0000256" key="2">
    <source>
        <dbReference type="ARBA" id="ARBA00022694"/>
    </source>
</evidence>
<dbReference type="InterPro" id="IPR014729">
    <property type="entry name" value="Rossmann-like_a/b/a_fold"/>
</dbReference>
<dbReference type="Proteomes" id="UP000295757">
    <property type="component" value="Unassembled WGS sequence"/>
</dbReference>
<protein>
    <recommendedName>
        <fullName evidence="6">tRNA(Ile)-lysidine synthase</fullName>
        <ecNumber evidence="6">6.3.4.19</ecNumber>
    </recommendedName>
    <alternativeName>
        <fullName evidence="6">tRNA(Ile)-2-lysyl-cytidine synthase</fullName>
    </alternativeName>
    <alternativeName>
        <fullName evidence="6">tRNA(Ile)-lysidine synthetase</fullName>
    </alternativeName>
</protein>
<dbReference type="PANTHER" id="PTHR43033">
    <property type="entry name" value="TRNA(ILE)-LYSIDINE SYNTHASE-RELATED"/>
    <property type="match status" value="1"/>
</dbReference>
<comment type="caution">
    <text evidence="8">The sequence shown here is derived from an EMBL/GenBank/DDBJ whole genome shotgun (WGS) entry which is preliminary data.</text>
</comment>
<sequence length="290" mass="35235">MEYKKYLIAVSGGADSMFLLNKYKNKNIIVAHVNYNQREDSIKDEKTVTNFCKKYNLTLEKLILKKEDYSKGNFQNWAREIRYQFFKKIYDKYNCNVLLVAHNLDDYLETAQLQNSNNRINSHLGMQKKIFLYGMNIYRPLLFRYFKDTILKKCIRYKIPYYIDSSNNTGKYARNIIRKQNKELTKLRKLWILYNIYLKNKKIKEIDNKANIEYKIWREANFKQEIFEYFKFKDQVIFKLIHYNFTNIELSKNKINALKQFILSKNRTSKFKLDEKNYLSKKKGQIFIVQ</sequence>
<dbReference type="AlphaFoldDB" id="A0A4V3FP01"/>
<keyword evidence="1 6" id="KW-0436">Ligase</keyword>
<proteinExistence type="inferred from homology"/>
<dbReference type="Gene3D" id="3.40.50.620">
    <property type="entry name" value="HUPs"/>
    <property type="match status" value="1"/>
</dbReference>
<evidence type="ECO:0000313" key="9">
    <source>
        <dbReference type="Proteomes" id="UP000295757"/>
    </source>
</evidence>
<keyword evidence="6" id="KW-0963">Cytoplasm</keyword>
<comment type="domain">
    <text evidence="6">The N-terminal region contains the highly conserved SGGXDS motif, predicted to be a P-loop motif involved in ATP binding.</text>
</comment>
<dbReference type="EC" id="6.3.4.19" evidence="6"/>
<dbReference type="Pfam" id="PF01171">
    <property type="entry name" value="ATP_bind_3"/>
    <property type="match status" value="1"/>
</dbReference>
<dbReference type="NCBIfam" id="TIGR02432">
    <property type="entry name" value="lysidine_TilS_N"/>
    <property type="match status" value="1"/>
</dbReference>
<keyword evidence="4 6" id="KW-0067">ATP-binding</keyword>
<evidence type="ECO:0000313" key="8">
    <source>
        <dbReference type="EMBL" id="TDV24400.1"/>
    </source>
</evidence>
<comment type="similarity">
    <text evidence="6">Belongs to the tRNA(Ile)-lysidine synthase family.</text>
</comment>
<dbReference type="GO" id="GO:0032267">
    <property type="term" value="F:tRNA(Ile)-lysidine synthase activity"/>
    <property type="evidence" value="ECO:0007669"/>
    <property type="project" value="UniProtKB-EC"/>
</dbReference>
<dbReference type="GO" id="GO:0006400">
    <property type="term" value="P:tRNA modification"/>
    <property type="evidence" value="ECO:0007669"/>
    <property type="project" value="UniProtKB-UniRule"/>
</dbReference>
<dbReference type="InterPro" id="IPR012795">
    <property type="entry name" value="tRNA_Ile_lys_synt_N"/>
</dbReference>
<comment type="catalytic activity">
    <reaction evidence="5 6">
        <text>cytidine(34) in tRNA(Ile2) + L-lysine + ATP = lysidine(34) in tRNA(Ile2) + AMP + diphosphate + H(+)</text>
        <dbReference type="Rhea" id="RHEA:43744"/>
        <dbReference type="Rhea" id="RHEA-COMP:10625"/>
        <dbReference type="Rhea" id="RHEA-COMP:10670"/>
        <dbReference type="ChEBI" id="CHEBI:15378"/>
        <dbReference type="ChEBI" id="CHEBI:30616"/>
        <dbReference type="ChEBI" id="CHEBI:32551"/>
        <dbReference type="ChEBI" id="CHEBI:33019"/>
        <dbReference type="ChEBI" id="CHEBI:82748"/>
        <dbReference type="ChEBI" id="CHEBI:83665"/>
        <dbReference type="ChEBI" id="CHEBI:456215"/>
        <dbReference type="EC" id="6.3.4.19"/>
    </reaction>
</comment>
<name>A0A4V3FP01_9BACT</name>
<organism evidence="8 9">
    <name type="scientific">Mycoplasmopsis mustelae</name>
    <dbReference type="NCBI Taxonomy" id="171289"/>
    <lineage>
        <taxon>Bacteria</taxon>
        <taxon>Bacillati</taxon>
        <taxon>Mycoplasmatota</taxon>
        <taxon>Mycoplasmoidales</taxon>
        <taxon>Metamycoplasmataceae</taxon>
        <taxon>Mycoplasmopsis</taxon>
    </lineage>
</organism>
<keyword evidence="9" id="KW-1185">Reference proteome</keyword>
<dbReference type="InterPro" id="IPR011063">
    <property type="entry name" value="TilS/TtcA_N"/>
</dbReference>
<dbReference type="HAMAP" id="MF_01161">
    <property type="entry name" value="tRNA_Ile_lys_synt"/>
    <property type="match status" value="1"/>
</dbReference>
<dbReference type="EMBL" id="SOCN01000001">
    <property type="protein sequence ID" value="TDV24400.1"/>
    <property type="molecule type" value="Genomic_DNA"/>
</dbReference>
<feature type="binding site" evidence="6">
    <location>
        <begin position="11"/>
        <end position="16"/>
    </location>
    <ligand>
        <name>ATP</name>
        <dbReference type="ChEBI" id="CHEBI:30616"/>
    </ligand>
</feature>
<keyword evidence="3 6" id="KW-0547">Nucleotide-binding</keyword>
<comment type="function">
    <text evidence="6">Ligates lysine onto the cytidine present at position 34 of the AUA codon-specific tRNA(Ile) that contains the anticodon CAU, in an ATP-dependent manner. Cytidine is converted to lysidine, thus changing the amino acid specificity of the tRNA from methionine to isoleucine.</text>
</comment>
<dbReference type="InterPro" id="IPR012094">
    <property type="entry name" value="tRNA_Ile_lys_synt"/>
</dbReference>
<reference evidence="8 9" key="1">
    <citation type="submission" date="2019-03" db="EMBL/GenBank/DDBJ databases">
        <title>Genomic Encyclopedia of Archaeal and Bacterial Type Strains, Phase II (KMG-II): from individual species to whole genera.</title>
        <authorList>
            <person name="Goeker M."/>
        </authorList>
    </citation>
    <scope>NUCLEOTIDE SEQUENCE [LARGE SCALE GENOMIC DNA]</scope>
    <source>
        <strain evidence="8 9">ATCC 35214</strain>
    </source>
</reference>
<dbReference type="RefSeq" id="WP_134110655.1">
    <property type="nucleotide sequence ID" value="NZ_SOCN01000001.1"/>
</dbReference>
<dbReference type="SUPFAM" id="SSF52402">
    <property type="entry name" value="Adenine nucleotide alpha hydrolases-like"/>
    <property type="match status" value="1"/>
</dbReference>
<evidence type="ECO:0000256" key="6">
    <source>
        <dbReference type="HAMAP-Rule" id="MF_01161"/>
    </source>
</evidence>
<comment type="subcellular location">
    <subcellularLocation>
        <location evidence="6">Cytoplasm</location>
    </subcellularLocation>
</comment>
<evidence type="ECO:0000256" key="5">
    <source>
        <dbReference type="ARBA" id="ARBA00048539"/>
    </source>
</evidence>
<evidence type="ECO:0000256" key="4">
    <source>
        <dbReference type="ARBA" id="ARBA00022840"/>
    </source>
</evidence>
<feature type="domain" description="tRNA(Ile)-lysidine/2-thiocytidine synthase N-terminal" evidence="7">
    <location>
        <begin position="5"/>
        <end position="180"/>
    </location>
</feature>
<gene>
    <name evidence="6" type="primary">tilS</name>
    <name evidence="8" type="ORF">BCF59_0365</name>
</gene>
<evidence type="ECO:0000256" key="3">
    <source>
        <dbReference type="ARBA" id="ARBA00022741"/>
    </source>
</evidence>
<dbReference type="CDD" id="cd01992">
    <property type="entry name" value="TilS_N"/>
    <property type="match status" value="1"/>
</dbReference>
<dbReference type="PANTHER" id="PTHR43033:SF1">
    <property type="entry name" value="TRNA(ILE)-LYSIDINE SYNTHASE-RELATED"/>
    <property type="match status" value="1"/>
</dbReference>
<evidence type="ECO:0000259" key="7">
    <source>
        <dbReference type="Pfam" id="PF01171"/>
    </source>
</evidence>
<dbReference type="GO" id="GO:0005737">
    <property type="term" value="C:cytoplasm"/>
    <property type="evidence" value="ECO:0007669"/>
    <property type="project" value="UniProtKB-SubCell"/>
</dbReference>
<dbReference type="OrthoDB" id="9807403at2"/>
<evidence type="ECO:0000256" key="1">
    <source>
        <dbReference type="ARBA" id="ARBA00022598"/>
    </source>
</evidence>
<dbReference type="GO" id="GO:0005524">
    <property type="term" value="F:ATP binding"/>
    <property type="evidence" value="ECO:0007669"/>
    <property type="project" value="UniProtKB-UniRule"/>
</dbReference>